<dbReference type="CDD" id="cd23795">
    <property type="entry name" value="UBCc_UBE2G1"/>
    <property type="match status" value="1"/>
</dbReference>
<dbReference type="InterPro" id="IPR050113">
    <property type="entry name" value="Ub_conjugating_enzyme"/>
</dbReference>
<dbReference type="Pfam" id="PF00179">
    <property type="entry name" value="UQ_con"/>
    <property type="match status" value="1"/>
</dbReference>
<keyword evidence="2" id="KW-0833">Ubl conjugation pathway</keyword>
<evidence type="ECO:0000256" key="3">
    <source>
        <dbReference type="ARBA" id="ARBA00039884"/>
    </source>
</evidence>
<evidence type="ECO:0000313" key="10">
    <source>
        <dbReference type="EMBL" id="KAL2837783.1"/>
    </source>
</evidence>
<dbReference type="EMBL" id="JBFXLU010000155">
    <property type="protein sequence ID" value="KAL2837783.1"/>
    <property type="molecule type" value="Genomic_DNA"/>
</dbReference>
<dbReference type="Gene3D" id="3.10.110.10">
    <property type="entry name" value="Ubiquitin Conjugating Enzyme"/>
    <property type="match status" value="1"/>
</dbReference>
<accession>A0ABR4JCJ9</accession>
<name>A0ABR4JCJ9_9EURO</name>
<evidence type="ECO:0000256" key="5">
    <source>
        <dbReference type="ARBA" id="ARBA00042179"/>
    </source>
</evidence>
<dbReference type="PROSITE" id="PS00183">
    <property type="entry name" value="UBC_1"/>
    <property type="match status" value="1"/>
</dbReference>
<dbReference type="SUPFAM" id="SSF54495">
    <property type="entry name" value="UBC-like"/>
    <property type="match status" value="1"/>
</dbReference>
<feature type="transmembrane region" description="Helical" evidence="8">
    <location>
        <begin position="33"/>
        <end position="52"/>
    </location>
</feature>
<keyword evidence="8" id="KW-0472">Membrane</keyword>
<dbReference type="InterPro" id="IPR016135">
    <property type="entry name" value="UBQ-conjugating_enzyme/RWD"/>
</dbReference>
<dbReference type="InterPro" id="IPR023313">
    <property type="entry name" value="UBQ-conjugating_AS"/>
</dbReference>
<evidence type="ECO:0000256" key="2">
    <source>
        <dbReference type="ARBA" id="ARBA00022786"/>
    </source>
</evidence>
<keyword evidence="8" id="KW-1133">Transmembrane helix</keyword>
<keyword evidence="11" id="KW-1185">Reference proteome</keyword>
<feature type="transmembrane region" description="Helical" evidence="8">
    <location>
        <begin position="243"/>
        <end position="261"/>
    </location>
</feature>
<sequence>MTVSHLVRRGAEAISTLKNGDVPTLELEFGPSWLVALLVITIIALGFALFSIEYTYGLLVPALAAVEDSNPEFYVRVEADPANKQPGDPAGQEMEVETAPLRPITSKLRTTVRHLRARAGRLSRFRGFSMFVTCGVAESFLTSLIPFSSESVFGKFIVKMITAVLLANLQVAWVHIVISEPSPKRFYKRIPSFRNMRKIVPAAAFEHLLTYGAYYTTLFVIKLVHGLKELDFISVGDSKSPDVYRAAANIFAFAGFVSWLASIPARVIFIRVAASMLPEEDEAIVPFDRSFGGKVLPDIVGGGVLSIKDAWKSFDRDGWKRYTMAICKAMAIQVAVAVFFSFVIFAEILGRYSVCLVRFPFVLAIRRPPSAYRTPPPLIAMATTAAGRMLARQLQQMQSDKDIPGISCGLVDNNVFEWEVMLMISDDVKLYGGGFFRARLSFPPEYPHMPPKMKFESPLFHPNIYPNGEVCISILHPPEEDKYGYESAAERWSPVQTPETILLSVISMLSSPNDESPANVEAARLWREDSKEFKKRVRQCVRESLGEE</sequence>
<evidence type="ECO:0000256" key="8">
    <source>
        <dbReference type="SAM" id="Phobius"/>
    </source>
</evidence>
<evidence type="ECO:0000259" key="9">
    <source>
        <dbReference type="PROSITE" id="PS50127"/>
    </source>
</evidence>
<evidence type="ECO:0000256" key="4">
    <source>
        <dbReference type="ARBA" id="ARBA00041569"/>
    </source>
</evidence>
<feature type="transmembrane region" description="Helical" evidence="8">
    <location>
        <begin position="125"/>
        <end position="145"/>
    </location>
</feature>
<gene>
    <name evidence="10" type="ORF">BJY01DRAFT_237745</name>
</gene>
<feature type="active site" description="Glycyl thioester intermediate" evidence="7">
    <location>
        <position position="471"/>
    </location>
</feature>
<organism evidence="10 11">
    <name type="scientific">Aspergillus pseudoustus</name>
    <dbReference type="NCBI Taxonomy" id="1810923"/>
    <lineage>
        <taxon>Eukaryota</taxon>
        <taxon>Fungi</taxon>
        <taxon>Dikarya</taxon>
        <taxon>Ascomycota</taxon>
        <taxon>Pezizomycotina</taxon>
        <taxon>Eurotiomycetes</taxon>
        <taxon>Eurotiomycetidae</taxon>
        <taxon>Eurotiales</taxon>
        <taxon>Aspergillaceae</taxon>
        <taxon>Aspergillus</taxon>
        <taxon>Aspergillus subgen. Nidulantes</taxon>
    </lineage>
</organism>
<dbReference type="SMART" id="SM00212">
    <property type="entry name" value="UBCc"/>
    <property type="match status" value="1"/>
</dbReference>
<keyword evidence="1" id="KW-0808">Transferase</keyword>
<dbReference type="Proteomes" id="UP001610446">
    <property type="component" value="Unassembled WGS sequence"/>
</dbReference>
<feature type="transmembrane region" description="Helical" evidence="8">
    <location>
        <begin position="199"/>
        <end position="223"/>
    </location>
</feature>
<evidence type="ECO:0000313" key="11">
    <source>
        <dbReference type="Proteomes" id="UP001610446"/>
    </source>
</evidence>
<feature type="transmembrane region" description="Helical" evidence="8">
    <location>
        <begin position="330"/>
        <end position="354"/>
    </location>
</feature>
<protein>
    <recommendedName>
        <fullName evidence="3">Ubiquitin-conjugating enzyme E2 2</fullName>
    </recommendedName>
    <alternativeName>
        <fullName evidence="5">E2 ubiquitin-conjugating enzyme 2</fullName>
    </alternativeName>
    <alternativeName>
        <fullName evidence="6">Ubiquitin carrier protein UBC2</fullName>
    </alternativeName>
    <alternativeName>
        <fullName evidence="4">Ubiquitin-protein ligase UBC2</fullName>
    </alternativeName>
</protein>
<evidence type="ECO:0000256" key="1">
    <source>
        <dbReference type="ARBA" id="ARBA00022679"/>
    </source>
</evidence>
<feature type="transmembrane region" description="Helical" evidence="8">
    <location>
        <begin position="157"/>
        <end position="178"/>
    </location>
</feature>
<proteinExistence type="predicted"/>
<dbReference type="PROSITE" id="PS50127">
    <property type="entry name" value="UBC_2"/>
    <property type="match status" value="1"/>
</dbReference>
<dbReference type="PANTHER" id="PTHR24067">
    <property type="entry name" value="UBIQUITIN-CONJUGATING ENZYME E2"/>
    <property type="match status" value="1"/>
</dbReference>
<evidence type="ECO:0000256" key="6">
    <source>
        <dbReference type="ARBA" id="ARBA00042190"/>
    </source>
</evidence>
<keyword evidence="8" id="KW-0812">Transmembrane</keyword>
<feature type="domain" description="UBC core" evidence="9">
    <location>
        <begin position="385"/>
        <end position="546"/>
    </location>
</feature>
<comment type="caution">
    <text evidence="10">The sequence shown here is derived from an EMBL/GenBank/DDBJ whole genome shotgun (WGS) entry which is preliminary data.</text>
</comment>
<dbReference type="InterPro" id="IPR000608">
    <property type="entry name" value="UBC"/>
</dbReference>
<reference evidence="10 11" key="1">
    <citation type="submission" date="2024-07" db="EMBL/GenBank/DDBJ databases">
        <title>Section-level genome sequencing and comparative genomics of Aspergillus sections Usti and Cavernicolus.</title>
        <authorList>
            <consortium name="Lawrence Berkeley National Laboratory"/>
            <person name="Nybo J.L."/>
            <person name="Vesth T.C."/>
            <person name="Theobald S."/>
            <person name="Frisvad J.C."/>
            <person name="Larsen T.O."/>
            <person name="Kjaerboelling I."/>
            <person name="Rothschild-Mancinelli K."/>
            <person name="Lyhne E.K."/>
            <person name="Kogle M.E."/>
            <person name="Barry K."/>
            <person name="Clum A."/>
            <person name="Na H."/>
            <person name="Ledsgaard L."/>
            <person name="Lin J."/>
            <person name="Lipzen A."/>
            <person name="Kuo A."/>
            <person name="Riley R."/>
            <person name="Mondo S."/>
            <person name="Labutti K."/>
            <person name="Haridas S."/>
            <person name="Pangalinan J."/>
            <person name="Salamov A.A."/>
            <person name="Simmons B.A."/>
            <person name="Magnuson J.K."/>
            <person name="Chen J."/>
            <person name="Drula E."/>
            <person name="Henrissat B."/>
            <person name="Wiebenga A."/>
            <person name="Lubbers R.J."/>
            <person name="Gomes A.C."/>
            <person name="Makela M.R."/>
            <person name="Stajich J."/>
            <person name="Grigoriev I.V."/>
            <person name="Mortensen U.H."/>
            <person name="De Vries R.P."/>
            <person name="Baker S.E."/>
            <person name="Andersen M.R."/>
        </authorList>
    </citation>
    <scope>NUCLEOTIDE SEQUENCE [LARGE SCALE GENOMIC DNA]</scope>
    <source>
        <strain evidence="10 11">CBS 123904</strain>
    </source>
</reference>
<evidence type="ECO:0000256" key="7">
    <source>
        <dbReference type="PROSITE-ProRule" id="PRU10133"/>
    </source>
</evidence>